<dbReference type="SUPFAM" id="SSF52096">
    <property type="entry name" value="ClpP/crotonase"/>
    <property type="match status" value="1"/>
</dbReference>
<dbReference type="Gene3D" id="3.90.226.10">
    <property type="entry name" value="2-enoyl-CoA Hydratase, Chain A, domain 1"/>
    <property type="match status" value="1"/>
</dbReference>
<organism evidence="2 3">
    <name type="scientific">Niabella drilacis (strain DSM 25811 / CCM 8410 / CCUG 62505 / LMG 26954 / E90)</name>
    <dbReference type="NCBI Taxonomy" id="1285928"/>
    <lineage>
        <taxon>Bacteria</taxon>
        <taxon>Pseudomonadati</taxon>
        <taxon>Bacteroidota</taxon>
        <taxon>Chitinophagia</taxon>
        <taxon>Chitinophagales</taxon>
        <taxon>Chitinophagaceae</taxon>
        <taxon>Niabella</taxon>
    </lineage>
</organism>
<dbReference type="Pfam" id="PF03572">
    <property type="entry name" value="Peptidase_S41"/>
    <property type="match status" value="1"/>
</dbReference>
<dbReference type="InterPro" id="IPR005151">
    <property type="entry name" value="Tail-specific_protease"/>
</dbReference>
<dbReference type="AlphaFoldDB" id="A0A1G6U2D8"/>
<dbReference type="RefSeq" id="WP_090391005.1">
    <property type="nucleotide sequence ID" value="NZ_FMZO01000008.1"/>
</dbReference>
<name>A0A1G6U2D8_NIADE</name>
<reference evidence="3" key="1">
    <citation type="submission" date="2016-10" db="EMBL/GenBank/DDBJ databases">
        <authorList>
            <person name="Varghese N."/>
            <person name="Submissions S."/>
        </authorList>
    </citation>
    <scope>NUCLEOTIDE SEQUENCE [LARGE SCALE GENOMIC DNA]</scope>
    <source>
        <strain evidence="3">DSM 25811 / CCM 8410 / LMG 26954 / E90</strain>
    </source>
</reference>
<feature type="domain" description="Tail specific protease" evidence="1">
    <location>
        <begin position="498"/>
        <end position="710"/>
    </location>
</feature>
<keyword evidence="3" id="KW-1185">Reference proteome</keyword>
<accession>A0A1G6U2D8</accession>
<evidence type="ECO:0000313" key="2">
    <source>
        <dbReference type="EMBL" id="SDD34715.1"/>
    </source>
</evidence>
<gene>
    <name evidence="2" type="ORF">SAMN04487894_10899</name>
</gene>
<dbReference type="EMBL" id="FMZO01000008">
    <property type="protein sequence ID" value="SDD34715.1"/>
    <property type="molecule type" value="Genomic_DNA"/>
</dbReference>
<dbReference type="Proteomes" id="UP000198757">
    <property type="component" value="Unassembled WGS sequence"/>
</dbReference>
<dbReference type="STRING" id="1285928.SAMN04487894_10899"/>
<dbReference type="InterPro" id="IPR029045">
    <property type="entry name" value="ClpP/crotonase-like_dom_sf"/>
</dbReference>
<dbReference type="OrthoDB" id="5379939at2"/>
<dbReference type="SMART" id="SM00245">
    <property type="entry name" value="TSPc"/>
    <property type="match status" value="1"/>
</dbReference>
<dbReference type="GO" id="GO:0008236">
    <property type="term" value="F:serine-type peptidase activity"/>
    <property type="evidence" value="ECO:0007669"/>
    <property type="project" value="InterPro"/>
</dbReference>
<keyword evidence="2" id="KW-0378">Hydrolase</keyword>
<proteinExistence type="predicted"/>
<protein>
    <submittedName>
        <fullName evidence="2">C-terminal processing protease CtpA/Prc, contains a PDZ domain</fullName>
    </submittedName>
</protein>
<dbReference type="GO" id="GO:0006508">
    <property type="term" value="P:proteolysis"/>
    <property type="evidence" value="ECO:0007669"/>
    <property type="project" value="UniProtKB-KW"/>
</dbReference>
<keyword evidence="2" id="KW-0645">Protease</keyword>
<evidence type="ECO:0000259" key="1">
    <source>
        <dbReference type="SMART" id="SM00245"/>
    </source>
</evidence>
<evidence type="ECO:0000313" key="3">
    <source>
        <dbReference type="Proteomes" id="UP000198757"/>
    </source>
</evidence>
<sequence>MKLRHIYLFLLFLFGGIRVPFAQTITRLSNYPESWSTFGNMEPPMQDSIDDVLVLSSKPLFDHNELFGLRLQLLLSDVPHPRIEFEAEVCADSGFFYIESEIKNIAGETEWMITGNPVNELFHHLNTGSRFKKFSFELNKEYDYARTVGGKSVTLSIGIKGPGRFRLKHFALLSDKGVVTPEDRTRLFKADTAFEQAPYYNGSGTNALPASVTTEDLFILGKTWGFLKYYHPAIRSGSYNWDFELFRFLPRFLKSCTTRDQRNALLLEWVRSLGSFETRNAPQAAVAGSIKMYPDYGWIRKNELGPALYRTLMEVRNAKRTSTGYYSGHTPDDSTVSIPFNELAYPHLKYPDAGFRLLAVFRYWACLDHLYAYRYLLNNKDQQFRHSISRFRACKNEQDYDHAVKEAVAFLNSGHTILYDVYTAPAKMLGFYAENVAGKIVVTKVNEREKTIHRGDIIERINGIPVFTRINQYKGLLPAPRPAIFYREAVRALLFTDDSSTTFSIVRNGRPLTLSTQQYLTNGSEASQLLTPVDTSFMELNKHTAYLNLPVIPDSISFCSLFKKVRNYKNLVIDLRSYPVLSWDLIKKHFFNQPSAVFKATSVDPLTPGLFRFTESGLEISRQPDSDIYKGRIAVLTNAYTQSYAETLVMAFKKRPQTITVGQATAGANGNTFAVAFPGGYFTRMEGLGVYTLQKKETQRKGLVPDYRAAPAIRDIAEGRDVFIEKAVQLLNAP</sequence>